<dbReference type="SMART" id="SM00354">
    <property type="entry name" value="HTH_LACI"/>
    <property type="match status" value="1"/>
</dbReference>
<dbReference type="Pfam" id="PF13377">
    <property type="entry name" value="Peripla_BP_3"/>
    <property type="match status" value="1"/>
</dbReference>
<evidence type="ECO:0000313" key="6">
    <source>
        <dbReference type="EMBL" id="MDS1270133.1"/>
    </source>
</evidence>
<dbReference type="InterPro" id="IPR046335">
    <property type="entry name" value="LacI/GalR-like_sensor"/>
</dbReference>
<evidence type="ECO:0000256" key="3">
    <source>
        <dbReference type="ARBA" id="ARBA00023163"/>
    </source>
</evidence>
<evidence type="ECO:0000256" key="4">
    <source>
        <dbReference type="SAM" id="MobiDB-lite"/>
    </source>
</evidence>
<dbReference type="PANTHER" id="PTHR30146">
    <property type="entry name" value="LACI-RELATED TRANSCRIPTIONAL REPRESSOR"/>
    <property type="match status" value="1"/>
</dbReference>
<gene>
    <name evidence="6" type="ORF">RIF23_07485</name>
</gene>
<dbReference type="InterPro" id="IPR000843">
    <property type="entry name" value="HTH_LacI"/>
</dbReference>
<proteinExistence type="predicted"/>
<dbReference type="SUPFAM" id="SSF53822">
    <property type="entry name" value="Periplasmic binding protein-like I"/>
    <property type="match status" value="1"/>
</dbReference>
<dbReference type="InterPro" id="IPR010982">
    <property type="entry name" value="Lambda_DNA-bd_dom_sf"/>
</dbReference>
<keyword evidence="1" id="KW-0805">Transcription regulation</keyword>
<dbReference type="CDD" id="cd06267">
    <property type="entry name" value="PBP1_LacI_sugar_binding-like"/>
    <property type="match status" value="1"/>
</dbReference>
<keyword evidence="3" id="KW-0804">Transcription</keyword>
<feature type="domain" description="HTH lacI-type" evidence="5">
    <location>
        <begin position="4"/>
        <end position="58"/>
    </location>
</feature>
<dbReference type="PROSITE" id="PS00356">
    <property type="entry name" value="HTH_LACI_1"/>
    <property type="match status" value="1"/>
</dbReference>
<name>A0ABU2H499_9ACTN</name>
<evidence type="ECO:0000313" key="7">
    <source>
        <dbReference type="Proteomes" id="UP001250214"/>
    </source>
</evidence>
<dbReference type="Gene3D" id="1.10.260.40">
    <property type="entry name" value="lambda repressor-like DNA-binding domains"/>
    <property type="match status" value="1"/>
</dbReference>
<evidence type="ECO:0000256" key="2">
    <source>
        <dbReference type="ARBA" id="ARBA00023125"/>
    </source>
</evidence>
<dbReference type="InterPro" id="IPR028082">
    <property type="entry name" value="Peripla_BP_I"/>
</dbReference>
<dbReference type="PROSITE" id="PS50932">
    <property type="entry name" value="HTH_LACI_2"/>
    <property type="match status" value="1"/>
</dbReference>
<dbReference type="Proteomes" id="UP001250214">
    <property type="component" value="Unassembled WGS sequence"/>
</dbReference>
<dbReference type="SUPFAM" id="SSF47413">
    <property type="entry name" value="lambda repressor-like DNA-binding domains"/>
    <property type="match status" value="1"/>
</dbReference>
<dbReference type="CDD" id="cd01392">
    <property type="entry name" value="HTH_LacI"/>
    <property type="match status" value="1"/>
</dbReference>
<dbReference type="PANTHER" id="PTHR30146:SF155">
    <property type="entry name" value="ALANINE RACEMASE"/>
    <property type="match status" value="1"/>
</dbReference>
<comment type="caution">
    <text evidence="6">The sequence shown here is derived from an EMBL/GenBank/DDBJ whole genome shotgun (WGS) entry which is preliminary data.</text>
</comment>
<dbReference type="GO" id="GO:0003677">
    <property type="term" value="F:DNA binding"/>
    <property type="evidence" value="ECO:0007669"/>
    <property type="project" value="UniProtKB-KW"/>
</dbReference>
<dbReference type="EMBL" id="JAVLVT010000003">
    <property type="protein sequence ID" value="MDS1270133.1"/>
    <property type="molecule type" value="Genomic_DNA"/>
</dbReference>
<feature type="region of interest" description="Disordered" evidence="4">
    <location>
        <begin position="315"/>
        <end position="342"/>
    </location>
</feature>
<sequence>MRRVTIADIARAAGVSKGSVSYALNDKPGVSDATRRRILEIADELRWAPSTAARSLSDGRADAFGLVIDRPARALGLEPFFMQLISGIQGALSGSSTSLMLQVTEDTERELDTYRMWFAQRRVDGVLVVDLRVDDPRPELLSQMGLPAVLIGGPLTGVSQPYVWSDDASAVREVVHYLFALRHRRIGRVAGPAKFLHTQTRSEAFSSVTSELGLMGCPTVHTDYSDDAGARATRRLLADPNPPSALLFDNDLMAVAALGVAQEMGISVPEQLSVVAFDDSPLSRSVRPALTAVRRDAAAHGQRAAEVLQRLCAGEDPGSVETPPAELVPRSSTAIVPDPAAG</sequence>
<protein>
    <submittedName>
        <fullName evidence="6">LacI family DNA-binding transcriptional regulator</fullName>
    </submittedName>
</protein>
<organism evidence="6 7">
    <name type="scientific">Lipingzhangella rawalii</name>
    <dbReference type="NCBI Taxonomy" id="2055835"/>
    <lineage>
        <taxon>Bacteria</taxon>
        <taxon>Bacillati</taxon>
        <taxon>Actinomycetota</taxon>
        <taxon>Actinomycetes</taxon>
        <taxon>Streptosporangiales</taxon>
        <taxon>Nocardiopsidaceae</taxon>
        <taxon>Lipingzhangella</taxon>
    </lineage>
</organism>
<reference evidence="7" key="1">
    <citation type="submission" date="2023-07" db="EMBL/GenBank/DDBJ databases">
        <title>Novel species in the genus Lipingzhangella isolated from Sambhar Salt Lake.</title>
        <authorList>
            <person name="Jiya N."/>
            <person name="Kajale S."/>
            <person name="Sharma A."/>
        </authorList>
    </citation>
    <scope>NUCLEOTIDE SEQUENCE [LARGE SCALE GENOMIC DNA]</scope>
    <source>
        <strain evidence="7">LS1_29</strain>
    </source>
</reference>
<keyword evidence="7" id="KW-1185">Reference proteome</keyword>
<dbReference type="RefSeq" id="WP_310911673.1">
    <property type="nucleotide sequence ID" value="NZ_JAVLVT010000003.1"/>
</dbReference>
<accession>A0ABU2H499</accession>
<dbReference type="Pfam" id="PF00356">
    <property type="entry name" value="LacI"/>
    <property type="match status" value="1"/>
</dbReference>
<dbReference type="Gene3D" id="3.40.50.2300">
    <property type="match status" value="2"/>
</dbReference>
<evidence type="ECO:0000256" key="1">
    <source>
        <dbReference type="ARBA" id="ARBA00023015"/>
    </source>
</evidence>
<keyword evidence="2 6" id="KW-0238">DNA-binding</keyword>
<evidence type="ECO:0000259" key="5">
    <source>
        <dbReference type="PROSITE" id="PS50932"/>
    </source>
</evidence>